<feature type="transmembrane region" description="Helical" evidence="7">
    <location>
        <begin position="150"/>
        <end position="172"/>
    </location>
</feature>
<keyword evidence="5 7" id="KW-1133">Transmembrane helix</keyword>
<reference evidence="8 9" key="1">
    <citation type="submission" date="2022-06" db="EMBL/GenBank/DDBJ databases">
        <title>Rhizosaccharibacter gen. nov. sp. nov. KSS12, endophytic bacteria isolated from sugarcane.</title>
        <authorList>
            <person name="Pitiwittayakul N."/>
        </authorList>
    </citation>
    <scope>NUCLEOTIDE SEQUENCE [LARGE SCALE GENOMIC DNA]</scope>
    <source>
        <strain evidence="8 9">KSS12</strain>
    </source>
</reference>
<accession>A0ABT1VUL9</accession>
<keyword evidence="6 7" id="KW-0472">Membrane</keyword>
<feature type="transmembrane region" description="Helical" evidence="7">
    <location>
        <begin position="283"/>
        <end position="304"/>
    </location>
</feature>
<evidence type="ECO:0000256" key="1">
    <source>
        <dbReference type="ARBA" id="ARBA00004651"/>
    </source>
</evidence>
<feature type="transmembrane region" description="Helical" evidence="7">
    <location>
        <begin position="351"/>
        <end position="373"/>
    </location>
</feature>
<feature type="transmembrane region" description="Helical" evidence="7">
    <location>
        <begin position="210"/>
        <end position="232"/>
    </location>
</feature>
<sequence length="376" mass="37088">MPTSASVSLSSAVVPQGDGGTRAGSVGPIGRALPGLALCLAVTAGAFLLAGLERRAFGAVWLEPLVLAIVLGAAARACWMPGARWKPGIAVGGKLLLEIAVVLLGASLSTRALLAAGPALIIGVAAVVVLAVGASYAIGRALGLPHRMATLVACGNSICGNSAIAAVAPVIGASGEDVAASISFTAVFGVALVLGLPVLVPLLHLSGLQYGALAGLTVYAVPQVLAATAPAGPVAVQLGTMVKLVRVLMLGPVVVALALLHGRTRTAADDEAARGTAGANRPGSVALPLSRVVPWFIAGFLVTAGMRSFHLIPGALLPPMADAASLLTVVSMAALGLGTDIRSAARSGGRIVAAVVLSLLMLGAIGFGLIRLLGMA</sequence>
<evidence type="ECO:0000256" key="5">
    <source>
        <dbReference type="ARBA" id="ARBA00022989"/>
    </source>
</evidence>
<evidence type="ECO:0000256" key="3">
    <source>
        <dbReference type="ARBA" id="ARBA00022475"/>
    </source>
</evidence>
<feature type="transmembrane region" description="Helical" evidence="7">
    <location>
        <begin position="115"/>
        <end position="138"/>
    </location>
</feature>
<dbReference type="PANTHER" id="PTHR30106">
    <property type="entry name" value="INNER MEMBRANE PROTEIN YEIH-RELATED"/>
    <property type="match status" value="1"/>
</dbReference>
<protein>
    <submittedName>
        <fullName evidence="8">Sulfate exporter family transporter</fullName>
    </submittedName>
</protein>
<comment type="subcellular location">
    <subcellularLocation>
        <location evidence="1">Cell membrane</location>
        <topology evidence="1">Multi-pass membrane protein</topology>
    </subcellularLocation>
</comment>
<keyword evidence="3" id="KW-1003">Cell membrane</keyword>
<evidence type="ECO:0000256" key="6">
    <source>
        <dbReference type="ARBA" id="ARBA00023136"/>
    </source>
</evidence>
<dbReference type="EMBL" id="JAMZEJ010000002">
    <property type="protein sequence ID" value="MCQ8240037.1"/>
    <property type="molecule type" value="Genomic_DNA"/>
</dbReference>
<feature type="transmembrane region" description="Helical" evidence="7">
    <location>
        <begin position="316"/>
        <end position="339"/>
    </location>
</feature>
<dbReference type="RefSeq" id="WP_422918767.1">
    <property type="nucleotide sequence ID" value="NZ_JAMZEJ010000002.1"/>
</dbReference>
<evidence type="ECO:0000313" key="8">
    <source>
        <dbReference type="EMBL" id="MCQ8240037.1"/>
    </source>
</evidence>
<keyword evidence="4 7" id="KW-0812">Transmembrane</keyword>
<dbReference type="Pfam" id="PF03601">
    <property type="entry name" value="Cons_hypoth698"/>
    <property type="match status" value="1"/>
</dbReference>
<feature type="transmembrane region" description="Helical" evidence="7">
    <location>
        <begin position="244"/>
        <end position="262"/>
    </location>
</feature>
<feature type="transmembrane region" description="Helical" evidence="7">
    <location>
        <begin position="178"/>
        <end position="203"/>
    </location>
</feature>
<evidence type="ECO:0000256" key="7">
    <source>
        <dbReference type="SAM" id="Phobius"/>
    </source>
</evidence>
<comment type="caution">
    <text evidence="8">The sequence shown here is derived from an EMBL/GenBank/DDBJ whole genome shotgun (WGS) entry which is preliminary data.</text>
</comment>
<dbReference type="PANTHER" id="PTHR30106:SF2">
    <property type="entry name" value="UPF0324 INNER MEMBRANE PROTEIN YEIH"/>
    <property type="match status" value="1"/>
</dbReference>
<dbReference type="InterPro" id="IPR018383">
    <property type="entry name" value="UPF0324_pro"/>
</dbReference>
<name>A0ABT1VUL9_9PROT</name>
<organism evidence="8 9">
    <name type="scientific">Rhizosaccharibacter radicis</name>
    <dbReference type="NCBI Taxonomy" id="2782605"/>
    <lineage>
        <taxon>Bacteria</taxon>
        <taxon>Pseudomonadati</taxon>
        <taxon>Pseudomonadota</taxon>
        <taxon>Alphaproteobacteria</taxon>
        <taxon>Acetobacterales</taxon>
        <taxon>Acetobacteraceae</taxon>
        <taxon>Rhizosaccharibacter</taxon>
    </lineage>
</organism>
<evidence type="ECO:0000256" key="2">
    <source>
        <dbReference type="ARBA" id="ARBA00007977"/>
    </source>
</evidence>
<evidence type="ECO:0000256" key="4">
    <source>
        <dbReference type="ARBA" id="ARBA00022692"/>
    </source>
</evidence>
<keyword evidence="9" id="KW-1185">Reference proteome</keyword>
<feature type="transmembrane region" description="Helical" evidence="7">
    <location>
        <begin position="58"/>
        <end position="79"/>
    </location>
</feature>
<feature type="transmembrane region" description="Helical" evidence="7">
    <location>
        <begin position="32"/>
        <end position="52"/>
    </location>
</feature>
<dbReference type="Proteomes" id="UP001524547">
    <property type="component" value="Unassembled WGS sequence"/>
</dbReference>
<gene>
    <name evidence="8" type="ORF">NFI88_04180</name>
</gene>
<evidence type="ECO:0000313" key="9">
    <source>
        <dbReference type="Proteomes" id="UP001524547"/>
    </source>
</evidence>
<comment type="similarity">
    <text evidence="2">Belongs to the UPF0324 family.</text>
</comment>
<proteinExistence type="inferred from homology"/>